<protein>
    <submittedName>
        <fullName evidence="2">Acetylesterase</fullName>
    </submittedName>
</protein>
<evidence type="ECO:0000256" key="1">
    <source>
        <dbReference type="SAM" id="MobiDB-lite"/>
    </source>
</evidence>
<feature type="region of interest" description="Disordered" evidence="1">
    <location>
        <begin position="1"/>
        <end position="33"/>
    </location>
</feature>
<name>A0A5Q4BIE7_9PEZI</name>
<reference evidence="2 3" key="1">
    <citation type="journal article" date="2019" name="Sci. Rep.">
        <title>Colletotrichum shisoi sp. nov., an anthracnose pathogen of Perilla frutescens in Japan: molecular phylogenetic, morphological and genomic evidence.</title>
        <authorList>
            <person name="Gan P."/>
            <person name="Tsushima A."/>
            <person name="Hiroyama R."/>
            <person name="Narusaka M."/>
            <person name="Takano Y."/>
            <person name="Narusaka Y."/>
            <person name="Kawaradani M."/>
            <person name="Damm U."/>
            <person name="Shirasu K."/>
        </authorList>
    </citation>
    <scope>NUCLEOTIDE SEQUENCE [LARGE SCALE GENOMIC DNA]</scope>
    <source>
        <strain evidence="2 3">PG-2018a</strain>
    </source>
</reference>
<dbReference type="Gene3D" id="3.40.50.1110">
    <property type="entry name" value="SGNH hydrolase"/>
    <property type="match status" value="1"/>
</dbReference>
<gene>
    <name evidence="2" type="primary">Aes1-4</name>
    <name evidence="2" type="ORF">CSHISOI_08902</name>
</gene>
<dbReference type="InterPro" id="IPR036514">
    <property type="entry name" value="SGNH_hydro_sf"/>
</dbReference>
<comment type="caution">
    <text evidence="2">The sequence shown here is derived from an EMBL/GenBank/DDBJ whole genome shotgun (WGS) entry which is preliminary data.</text>
</comment>
<organism evidence="2 3">
    <name type="scientific">Colletotrichum shisoi</name>
    <dbReference type="NCBI Taxonomy" id="2078593"/>
    <lineage>
        <taxon>Eukaryota</taxon>
        <taxon>Fungi</taxon>
        <taxon>Dikarya</taxon>
        <taxon>Ascomycota</taxon>
        <taxon>Pezizomycotina</taxon>
        <taxon>Sordariomycetes</taxon>
        <taxon>Hypocreomycetidae</taxon>
        <taxon>Glomerellales</taxon>
        <taxon>Glomerellaceae</taxon>
        <taxon>Colletotrichum</taxon>
        <taxon>Colletotrichum destructivum species complex</taxon>
    </lineage>
</organism>
<dbReference type="OrthoDB" id="1600564at2759"/>
<dbReference type="EMBL" id="PUHP01001124">
    <property type="protein sequence ID" value="TQN66722.1"/>
    <property type="molecule type" value="Genomic_DNA"/>
</dbReference>
<accession>A0A5Q4BIE7</accession>
<keyword evidence="3" id="KW-1185">Reference proteome</keyword>
<feature type="compositionally biased region" description="Low complexity" evidence="1">
    <location>
        <begin position="12"/>
        <end position="33"/>
    </location>
</feature>
<evidence type="ECO:0000313" key="3">
    <source>
        <dbReference type="Proteomes" id="UP000326340"/>
    </source>
</evidence>
<sequence>MSAATPTPPSASGPVPGTLPAAGNPLGNPGLPGQTASSGLNWVGHLTSALNTSLVLTYDFAVPGATTNKGIVDTYAQFCVDDQVAQYTQYTQYASAEVDKANALVAVWIGINVVGEPFLGQAVRAGRQDHGPLLRAAPDPRRRRPRQFCPAYCPPYVVSGHRRPCMLGNE</sequence>
<evidence type="ECO:0000313" key="2">
    <source>
        <dbReference type="EMBL" id="TQN66722.1"/>
    </source>
</evidence>
<dbReference type="AlphaFoldDB" id="A0A5Q4BIE7"/>
<proteinExistence type="predicted"/>
<feature type="compositionally biased region" description="Pro residues" evidence="1">
    <location>
        <begin position="1"/>
        <end position="11"/>
    </location>
</feature>
<dbReference type="Proteomes" id="UP000326340">
    <property type="component" value="Unassembled WGS sequence"/>
</dbReference>